<evidence type="ECO:0000259" key="9">
    <source>
        <dbReference type="Pfam" id="PF00275"/>
    </source>
</evidence>
<dbReference type="GO" id="GO:0009423">
    <property type="term" value="P:chorismate biosynthetic process"/>
    <property type="evidence" value="ECO:0007669"/>
    <property type="project" value="UniProtKB-UniRule"/>
</dbReference>
<dbReference type="Pfam" id="PF00275">
    <property type="entry name" value="EPSP_synthase"/>
    <property type="match status" value="1"/>
</dbReference>
<comment type="pathway">
    <text evidence="1 8">Metabolic intermediate biosynthesis; chorismate biosynthesis; chorismate from D-erythrose 4-phosphate and phosphoenolpyruvate: step 6/7.</text>
</comment>
<dbReference type="PANTHER" id="PTHR21090">
    <property type="entry name" value="AROM/DEHYDROQUINATE SYNTHASE"/>
    <property type="match status" value="1"/>
</dbReference>
<protein>
    <recommendedName>
        <fullName evidence="8">3-phosphoshikimate 1-carboxyvinyltransferase</fullName>
        <ecNumber evidence="8">2.5.1.19</ecNumber>
    </recommendedName>
    <alternativeName>
        <fullName evidence="8">5-enolpyruvylshikimate-3-phosphate synthase</fullName>
        <shortName evidence="8">EPSP synthase</shortName>
        <shortName evidence="8">EPSPS</shortName>
    </alternativeName>
</protein>
<comment type="subcellular location">
    <subcellularLocation>
        <location evidence="8">Cytoplasm</location>
    </subcellularLocation>
</comment>
<dbReference type="GO" id="GO:0005737">
    <property type="term" value="C:cytoplasm"/>
    <property type="evidence" value="ECO:0007669"/>
    <property type="project" value="UniProtKB-SubCell"/>
</dbReference>
<comment type="caution">
    <text evidence="8">Lacks conserved residue(s) required for the propagation of feature annotation.</text>
</comment>
<dbReference type="AlphaFoldDB" id="A0A7M2YUR5"/>
<name>A0A7M2YUR5_9ACTN</name>
<feature type="binding site" evidence="8">
    <location>
        <position position="19"/>
    </location>
    <ligand>
        <name>phosphoenolpyruvate</name>
        <dbReference type="ChEBI" id="CHEBI:58702"/>
    </ligand>
</feature>
<feature type="binding site" evidence="8">
    <location>
        <position position="343"/>
    </location>
    <ligand>
        <name>phosphoenolpyruvate</name>
        <dbReference type="ChEBI" id="CHEBI:58702"/>
    </ligand>
</feature>
<dbReference type="FunFam" id="3.65.10.10:FF:000005">
    <property type="entry name" value="3-phosphoshikimate 1-carboxyvinyltransferase"/>
    <property type="match status" value="1"/>
</dbReference>
<dbReference type="GO" id="GO:0008652">
    <property type="term" value="P:amino acid biosynthetic process"/>
    <property type="evidence" value="ECO:0007669"/>
    <property type="project" value="UniProtKB-KW"/>
</dbReference>
<evidence type="ECO:0000256" key="8">
    <source>
        <dbReference type="HAMAP-Rule" id="MF_00210"/>
    </source>
</evidence>
<dbReference type="CDD" id="cd01556">
    <property type="entry name" value="EPSP_synthase"/>
    <property type="match status" value="1"/>
</dbReference>
<feature type="binding site" evidence="8">
    <location>
        <position position="19"/>
    </location>
    <ligand>
        <name>3-phosphoshikimate</name>
        <dbReference type="ChEBI" id="CHEBI:145989"/>
    </ligand>
</feature>
<dbReference type="GO" id="GO:0009073">
    <property type="term" value="P:aromatic amino acid family biosynthetic process"/>
    <property type="evidence" value="ECO:0007669"/>
    <property type="project" value="UniProtKB-KW"/>
</dbReference>
<dbReference type="NCBIfam" id="TIGR01356">
    <property type="entry name" value="aroA"/>
    <property type="match status" value="1"/>
</dbReference>
<evidence type="ECO:0000256" key="2">
    <source>
        <dbReference type="ARBA" id="ARBA00009948"/>
    </source>
</evidence>
<comment type="similarity">
    <text evidence="2 8">Belongs to the EPSP synthase family.</text>
</comment>
<dbReference type="HAMAP" id="MF_00210">
    <property type="entry name" value="EPSP_synth"/>
    <property type="match status" value="1"/>
</dbReference>
<keyword evidence="4 8" id="KW-0028">Amino-acid biosynthesis</keyword>
<feature type="binding site" evidence="8">
    <location>
        <position position="20"/>
    </location>
    <ligand>
        <name>3-phosphoshikimate</name>
        <dbReference type="ChEBI" id="CHEBI:145989"/>
    </ligand>
</feature>
<dbReference type="PANTHER" id="PTHR21090:SF5">
    <property type="entry name" value="PENTAFUNCTIONAL AROM POLYPEPTIDE"/>
    <property type="match status" value="1"/>
</dbReference>
<proteinExistence type="inferred from homology"/>
<evidence type="ECO:0000256" key="6">
    <source>
        <dbReference type="ARBA" id="ARBA00023141"/>
    </source>
</evidence>
<dbReference type="PROSITE" id="PS00885">
    <property type="entry name" value="EPSP_SYNTHASE_2"/>
    <property type="match status" value="1"/>
</dbReference>
<feature type="binding site" evidence="8">
    <location>
        <position position="312"/>
    </location>
    <ligand>
        <name>3-phosphoshikimate</name>
        <dbReference type="ChEBI" id="CHEBI:145989"/>
    </ligand>
</feature>
<reference evidence="10 11" key="1">
    <citation type="submission" date="2018-07" db="EMBL/GenBank/DDBJ databases">
        <title>High-quality-draft genome sequence of Gaiella occulta.</title>
        <authorList>
            <person name="Severino R."/>
            <person name="Froufe H.J.C."/>
            <person name="Rainey F.A."/>
            <person name="Barroso C."/>
            <person name="Albuquerque L."/>
            <person name="Lobo-Da-Cunha A."/>
            <person name="Da Costa M.S."/>
            <person name="Egas C."/>
        </authorList>
    </citation>
    <scope>NUCLEOTIDE SEQUENCE [LARGE SCALE GENOMIC DNA]</scope>
    <source>
        <strain evidence="10 11">F2-233</strain>
    </source>
</reference>
<evidence type="ECO:0000256" key="4">
    <source>
        <dbReference type="ARBA" id="ARBA00022605"/>
    </source>
</evidence>
<reference evidence="11" key="2">
    <citation type="journal article" date="2019" name="MicrobiologyOpen">
        <title>High-quality draft genome sequence of Gaiella occulta isolated from a 150 meter deep mineral water borehole and comparison with the genome sequences of other deep-branching lineages of the phylum Actinobacteria.</title>
        <authorList>
            <person name="Severino R."/>
            <person name="Froufe H.J.C."/>
            <person name="Barroso C."/>
            <person name="Albuquerque L."/>
            <person name="Lobo-da-Cunha A."/>
            <person name="da Costa M.S."/>
            <person name="Egas C."/>
        </authorList>
    </citation>
    <scope>NUCLEOTIDE SEQUENCE [LARGE SCALE GENOMIC DNA]</scope>
    <source>
        <strain evidence="11">F2-233</strain>
    </source>
</reference>
<keyword evidence="6 8" id="KW-0057">Aromatic amino acid biosynthesis</keyword>
<feature type="binding site" evidence="8">
    <location>
        <position position="339"/>
    </location>
    <ligand>
        <name>3-phosphoshikimate</name>
        <dbReference type="ChEBI" id="CHEBI:145989"/>
    </ligand>
</feature>
<feature type="domain" description="Enolpyruvate transferase" evidence="9">
    <location>
        <begin position="4"/>
        <end position="420"/>
    </location>
</feature>
<feature type="binding site" evidence="8">
    <location>
        <position position="121"/>
    </location>
    <ligand>
        <name>phosphoenolpyruvate</name>
        <dbReference type="ChEBI" id="CHEBI:58702"/>
    </ligand>
</feature>
<dbReference type="InterPro" id="IPR023193">
    <property type="entry name" value="EPSP_synthase_CS"/>
</dbReference>
<feature type="binding site" evidence="8">
    <location>
        <position position="166"/>
    </location>
    <ligand>
        <name>phosphoenolpyruvate</name>
        <dbReference type="ChEBI" id="CHEBI:58702"/>
    </ligand>
</feature>
<keyword evidence="3 8" id="KW-0963">Cytoplasm</keyword>
<dbReference type="UniPathway" id="UPA00053">
    <property type="reaction ID" value="UER00089"/>
</dbReference>
<evidence type="ECO:0000256" key="7">
    <source>
        <dbReference type="ARBA" id="ARBA00044633"/>
    </source>
</evidence>
<feature type="binding site" evidence="8">
    <location>
        <position position="166"/>
    </location>
    <ligand>
        <name>3-phosphoshikimate</name>
        <dbReference type="ChEBI" id="CHEBI:145989"/>
    </ligand>
</feature>
<evidence type="ECO:0000313" key="11">
    <source>
        <dbReference type="Proteomes" id="UP000254134"/>
    </source>
</evidence>
<feature type="binding site" evidence="8">
    <location>
        <position position="92"/>
    </location>
    <ligand>
        <name>phosphoenolpyruvate</name>
        <dbReference type="ChEBI" id="CHEBI:58702"/>
    </ligand>
</feature>
<dbReference type="InterPro" id="IPR036968">
    <property type="entry name" value="Enolpyruvate_Tfrase_sf"/>
</dbReference>
<dbReference type="Gene3D" id="3.65.10.10">
    <property type="entry name" value="Enolpyruvate transferase domain"/>
    <property type="match status" value="2"/>
</dbReference>
<dbReference type="InterPro" id="IPR013792">
    <property type="entry name" value="RNA3'P_cycl/enolpyr_Trfase_a/b"/>
</dbReference>
<feature type="binding site" evidence="8">
    <location>
        <position position="386"/>
    </location>
    <ligand>
        <name>phosphoenolpyruvate</name>
        <dbReference type="ChEBI" id="CHEBI:58702"/>
    </ligand>
</feature>
<dbReference type="InterPro" id="IPR001986">
    <property type="entry name" value="Enolpyruvate_Tfrase_dom"/>
</dbReference>
<dbReference type="EMBL" id="QQZY01000006">
    <property type="protein sequence ID" value="RDI73843.1"/>
    <property type="molecule type" value="Genomic_DNA"/>
</dbReference>
<keyword evidence="11" id="KW-1185">Reference proteome</keyword>
<comment type="subunit">
    <text evidence="8">Monomer.</text>
</comment>
<accession>A0A7M2YUR5</accession>
<evidence type="ECO:0000256" key="5">
    <source>
        <dbReference type="ARBA" id="ARBA00022679"/>
    </source>
</evidence>
<comment type="catalytic activity">
    <reaction evidence="7">
        <text>3-phosphoshikimate + phosphoenolpyruvate = 5-O-(1-carboxyvinyl)-3-phosphoshikimate + phosphate</text>
        <dbReference type="Rhea" id="RHEA:21256"/>
        <dbReference type="ChEBI" id="CHEBI:43474"/>
        <dbReference type="ChEBI" id="CHEBI:57701"/>
        <dbReference type="ChEBI" id="CHEBI:58702"/>
        <dbReference type="ChEBI" id="CHEBI:145989"/>
        <dbReference type="EC" id="2.5.1.19"/>
    </reaction>
    <physiologicalReaction direction="left-to-right" evidence="7">
        <dbReference type="Rhea" id="RHEA:21257"/>
    </physiologicalReaction>
</comment>
<dbReference type="Proteomes" id="UP000254134">
    <property type="component" value="Unassembled WGS sequence"/>
</dbReference>
<sequence length="430" mass="45140">MRVEPMHRIVGHMAVPGDKSISHRAVLLGALCDGETRVTGFGRSADTEATIEAVRALGITVYEYDDETLHVFGKGLRGLGAPAKPIDCRNAGTLVRLLAGMLAGQEGQRFTLTGDASLSARPMGRVTEPLRLMGAAVESEDGHLPLVIEGRPLHAVTYELPVASAQVKSAILLAGLSADGETTVVEPVPTRDHTELMLAAAGATIVRRQTSVSVRPAARLALGEIEIPGDFSSAAPFIVAATLVPGSELHIHGVNLNPRRTGLLGILARMGANVTVYNRRQIAGEPAGDLEVRSADLVATAVTGAEVPSAIDELPLFVLAASCAHGDSVLRGAGELRAKESDRIEATADALRALGQHVRAVDDGFRIRGVPARPHGGRIASRGDHRIAMLGAIAALASRRGVEIEDAECVAVSFPGFFELLDSLRREAAE</sequence>
<evidence type="ECO:0000256" key="1">
    <source>
        <dbReference type="ARBA" id="ARBA00004811"/>
    </source>
</evidence>
<dbReference type="PIRSF" id="PIRSF000505">
    <property type="entry name" value="EPSPS"/>
    <property type="match status" value="1"/>
</dbReference>
<dbReference type="InterPro" id="IPR006264">
    <property type="entry name" value="EPSP_synthase"/>
</dbReference>
<dbReference type="SUPFAM" id="SSF55205">
    <property type="entry name" value="EPT/RTPC-like"/>
    <property type="match status" value="1"/>
</dbReference>
<comment type="caution">
    <text evidence="10">The sequence shown here is derived from an EMBL/GenBank/DDBJ whole genome shotgun (WGS) entry which is preliminary data.</text>
</comment>
<organism evidence="10 11">
    <name type="scientific">Gaiella occulta</name>
    <dbReference type="NCBI Taxonomy" id="1002870"/>
    <lineage>
        <taxon>Bacteria</taxon>
        <taxon>Bacillati</taxon>
        <taxon>Actinomycetota</taxon>
        <taxon>Thermoleophilia</taxon>
        <taxon>Gaiellales</taxon>
        <taxon>Gaiellaceae</taxon>
        <taxon>Gaiella</taxon>
    </lineage>
</organism>
<comment type="function">
    <text evidence="8">Catalyzes the transfer of the enolpyruvyl moiety of phosphoenolpyruvate (PEP) to the 5-hydroxyl of shikimate-3-phosphate (S3P) to produce enolpyruvyl shikimate-3-phosphate and inorganic phosphate.</text>
</comment>
<feature type="binding site" evidence="8">
    <location>
        <position position="24"/>
    </location>
    <ligand>
        <name>3-phosphoshikimate</name>
        <dbReference type="ChEBI" id="CHEBI:145989"/>
    </ligand>
</feature>
<feature type="binding site" evidence="8">
    <location>
        <position position="164"/>
    </location>
    <ligand>
        <name>3-phosphoshikimate</name>
        <dbReference type="ChEBI" id="CHEBI:145989"/>
    </ligand>
</feature>
<evidence type="ECO:0000256" key="3">
    <source>
        <dbReference type="ARBA" id="ARBA00022490"/>
    </source>
</evidence>
<dbReference type="EC" id="2.5.1.19" evidence="8"/>
<keyword evidence="5 8" id="KW-0808">Transferase</keyword>
<evidence type="ECO:0000313" key="10">
    <source>
        <dbReference type="EMBL" id="RDI73843.1"/>
    </source>
</evidence>
<gene>
    <name evidence="8" type="primary">aroA</name>
    <name evidence="10" type="ORF">Gocc_2407</name>
</gene>
<feature type="active site" description="Proton acceptor" evidence="8">
    <location>
        <position position="312"/>
    </location>
</feature>
<dbReference type="GO" id="GO:0003866">
    <property type="term" value="F:3-phosphoshikimate 1-carboxyvinyltransferase activity"/>
    <property type="evidence" value="ECO:0007669"/>
    <property type="project" value="UniProtKB-UniRule"/>
</dbReference>